<comment type="caution">
    <text evidence="2">The sequence shown here is derived from an EMBL/GenBank/DDBJ whole genome shotgun (WGS) entry which is preliminary data.</text>
</comment>
<keyword evidence="1" id="KW-1133">Transmembrane helix</keyword>
<evidence type="ECO:0000313" key="3">
    <source>
        <dbReference type="Proteomes" id="UP000053621"/>
    </source>
</evidence>
<protein>
    <submittedName>
        <fullName evidence="2">Uncharacterized protein</fullName>
    </submittedName>
</protein>
<dbReference type="RefSeq" id="WP_058567631.1">
    <property type="nucleotide sequence ID" value="NZ_LOPW02000018.1"/>
</dbReference>
<dbReference type="Proteomes" id="UP000053621">
    <property type="component" value="Unassembled WGS sequence"/>
</dbReference>
<proteinExistence type="predicted"/>
<sequence length="64" mass="7055">MERTRALTVYLIGPCLLYAAAFVIVLTQFSDVVATSTLRMSHTIFAAVIAVILLVKRDELSADR</sequence>
<feature type="transmembrane region" description="Helical" evidence="1">
    <location>
        <begin position="38"/>
        <end position="55"/>
    </location>
</feature>
<dbReference type="OrthoDB" id="290088at2157"/>
<reference evidence="2" key="1">
    <citation type="submission" date="2017-08" db="EMBL/GenBank/DDBJ databases">
        <title>Haloferax marisrubri sp. nov., isolated from the Discovery deep brine-seawater interface in the Red Sea.</title>
        <authorList>
            <person name="Zhang G."/>
            <person name="Stingl U."/>
        </authorList>
    </citation>
    <scope>NUCLEOTIDE SEQUENCE [LARGE SCALE GENOMIC DNA]</scope>
    <source>
        <strain evidence="2">SB3</strain>
    </source>
</reference>
<keyword evidence="1" id="KW-0472">Membrane</keyword>
<organism evidence="2 3">
    <name type="scientific">Haloferax marisrubri</name>
    <dbReference type="NCBI Taxonomy" id="1544719"/>
    <lineage>
        <taxon>Archaea</taxon>
        <taxon>Methanobacteriati</taxon>
        <taxon>Methanobacteriota</taxon>
        <taxon>Stenosarchaea group</taxon>
        <taxon>Halobacteria</taxon>
        <taxon>Halobacteriales</taxon>
        <taxon>Haloferacaceae</taxon>
        <taxon>Haloferax</taxon>
    </lineage>
</organism>
<dbReference type="EMBL" id="LOPW02000018">
    <property type="protein sequence ID" value="POG53991.1"/>
    <property type="molecule type" value="Genomic_DNA"/>
</dbReference>
<gene>
    <name evidence="2" type="ORF">AUR65_014980</name>
</gene>
<keyword evidence="3" id="KW-1185">Reference proteome</keyword>
<evidence type="ECO:0000256" key="1">
    <source>
        <dbReference type="SAM" id="Phobius"/>
    </source>
</evidence>
<dbReference type="AlphaFoldDB" id="A0A2P4NLM3"/>
<evidence type="ECO:0000313" key="2">
    <source>
        <dbReference type="EMBL" id="POG53991.1"/>
    </source>
</evidence>
<accession>A0A2P4NLM3</accession>
<name>A0A2P4NLM3_9EURY</name>
<keyword evidence="1" id="KW-0812">Transmembrane</keyword>
<feature type="transmembrane region" description="Helical" evidence="1">
    <location>
        <begin position="7"/>
        <end position="26"/>
    </location>
</feature>